<keyword evidence="4" id="KW-1133">Transmembrane helix</keyword>
<keyword evidence="2" id="KW-0768">Sushi</keyword>
<dbReference type="InterPro" id="IPR000436">
    <property type="entry name" value="Sushi_SCR_CCP_dom"/>
</dbReference>
<dbReference type="PANTHER" id="PTHR46879">
    <property type="entry name" value="SUSHI DOMAIN-CONTAINING PROTEIN 3"/>
    <property type="match status" value="1"/>
</dbReference>
<protein>
    <submittedName>
        <fullName evidence="7">Sushi domain-containing protein 3</fullName>
    </submittedName>
</protein>
<dbReference type="Proteomes" id="UP000694910">
    <property type="component" value="Unplaced"/>
</dbReference>
<dbReference type="Gene3D" id="2.10.70.10">
    <property type="entry name" value="Complement Module, domain 1"/>
    <property type="match status" value="1"/>
</dbReference>
<feature type="compositionally biased region" description="Basic and acidic residues" evidence="3">
    <location>
        <begin position="176"/>
        <end position="187"/>
    </location>
</feature>
<feature type="region of interest" description="Disordered" evidence="3">
    <location>
        <begin position="212"/>
        <end position="255"/>
    </location>
</feature>
<reference evidence="7" key="1">
    <citation type="submission" date="2025-08" db="UniProtKB">
        <authorList>
            <consortium name="RefSeq"/>
        </authorList>
    </citation>
    <scope>IDENTIFICATION</scope>
</reference>
<dbReference type="PROSITE" id="PS50923">
    <property type="entry name" value="SUSHI"/>
    <property type="match status" value="1"/>
</dbReference>
<dbReference type="PANTHER" id="PTHR46879:SF1">
    <property type="entry name" value="SUSHI DOMAIN-CONTAINING PROTEIN 3"/>
    <property type="match status" value="1"/>
</dbReference>
<feature type="transmembrane region" description="Helical" evidence="4">
    <location>
        <begin position="104"/>
        <end position="129"/>
    </location>
</feature>
<keyword evidence="4" id="KW-0472">Membrane</keyword>
<dbReference type="GeneID" id="101401459"/>
<feature type="region of interest" description="Disordered" evidence="3">
    <location>
        <begin position="169"/>
        <end position="195"/>
    </location>
</feature>
<keyword evidence="6" id="KW-1185">Reference proteome</keyword>
<organism evidence="6 7">
    <name type="scientific">Ceratotherium simum simum</name>
    <name type="common">Southern white rhinoceros</name>
    <dbReference type="NCBI Taxonomy" id="73337"/>
    <lineage>
        <taxon>Eukaryota</taxon>
        <taxon>Metazoa</taxon>
        <taxon>Chordata</taxon>
        <taxon>Craniata</taxon>
        <taxon>Vertebrata</taxon>
        <taxon>Euteleostomi</taxon>
        <taxon>Mammalia</taxon>
        <taxon>Eutheria</taxon>
        <taxon>Laurasiatheria</taxon>
        <taxon>Perissodactyla</taxon>
        <taxon>Rhinocerotidae</taxon>
        <taxon>Ceratotherium</taxon>
    </lineage>
</organism>
<evidence type="ECO:0000256" key="1">
    <source>
        <dbReference type="ARBA" id="ARBA00023157"/>
    </source>
</evidence>
<evidence type="ECO:0000313" key="7">
    <source>
        <dbReference type="RefSeq" id="XP_004442803.1"/>
    </source>
</evidence>
<evidence type="ECO:0000313" key="6">
    <source>
        <dbReference type="Proteomes" id="UP000694910"/>
    </source>
</evidence>
<gene>
    <name evidence="7" type="primary">LOC101401459</name>
</gene>
<sequence length="255" mass="26849">MHRAAATLRRRARPGARAGDATASPGNRTGTCAQVQPPLQGTLQLLRGDGASVGTVIVFHCPSGHQMVGSGLLTCAWKGSVAEWSSGTPVCKAVPPYETFGFKVAVIASIVSCAIILLMSMAFLTCCLMKCVKRSQQRRSARAAQLWLQPRDGDLETVQAAYLGLKGLSNSSGGEPRSRPGQAHDNHSFTTDPGEGTGELAGVACAVDKDPWAPSGPASSPFTQVMVHPVYPGQRPPASRPSTRMPRQLTTYIPG</sequence>
<feature type="compositionally biased region" description="Basic residues" evidence="3">
    <location>
        <begin position="1"/>
        <end position="14"/>
    </location>
</feature>
<evidence type="ECO:0000256" key="3">
    <source>
        <dbReference type="SAM" id="MobiDB-lite"/>
    </source>
</evidence>
<proteinExistence type="predicted"/>
<dbReference type="SMART" id="SM00032">
    <property type="entry name" value="CCP"/>
    <property type="match status" value="1"/>
</dbReference>
<feature type="disulfide bond" evidence="2">
    <location>
        <begin position="32"/>
        <end position="75"/>
    </location>
</feature>
<dbReference type="InterPro" id="IPR035976">
    <property type="entry name" value="Sushi/SCR/CCP_sf"/>
</dbReference>
<dbReference type="CDD" id="cd00033">
    <property type="entry name" value="CCP"/>
    <property type="match status" value="1"/>
</dbReference>
<dbReference type="InterPro" id="IPR053067">
    <property type="entry name" value="SUSD3"/>
</dbReference>
<evidence type="ECO:0000256" key="4">
    <source>
        <dbReference type="SAM" id="Phobius"/>
    </source>
</evidence>
<evidence type="ECO:0000256" key="2">
    <source>
        <dbReference type="PROSITE-ProRule" id="PRU00302"/>
    </source>
</evidence>
<comment type="caution">
    <text evidence="2">Lacks conserved residue(s) required for the propagation of feature annotation.</text>
</comment>
<keyword evidence="1 2" id="KW-1015">Disulfide bond</keyword>
<dbReference type="Pfam" id="PF00084">
    <property type="entry name" value="Sushi"/>
    <property type="match status" value="1"/>
</dbReference>
<keyword evidence="4" id="KW-0812">Transmembrane</keyword>
<name>A0ABM0I8U0_CERSS</name>
<dbReference type="RefSeq" id="XP_004442803.1">
    <property type="nucleotide sequence ID" value="XM_004442746.2"/>
</dbReference>
<accession>A0ABM0I8U0</accession>
<evidence type="ECO:0000259" key="5">
    <source>
        <dbReference type="PROSITE" id="PS50923"/>
    </source>
</evidence>
<feature type="domain" description="Sushi" evidence="5">
    <location>
        <begin position="30"/>
        <end position="93"/>
    </location>
</feature>
<dbReference type="SUPFAM" id="SSF57535">
    <property type="entry name" value="Complement control module/SCR domain"/>
    <property type="match status" value="1"/>
</dbReference>
<feature type="region of interest" description="Disordered" evidence="3">
    <location>
        <begin position="1"/>
        <end position="32"/>
    </location>
</feature>